<dbReference type="Proteomes" id="UP000189701">
    <property type="component" value="Unplaced"/>
</dbReference>
<dbReference type="STRING" id="4096.A0A1U7V9Y0"/>
<dbReference type="eggNOG" id="KOG0017">
    <property type="taxonomic scope" value="Eukaryota"/>
</dbReference>
<dbReference type="InterPro" id="IPR000477">
    <property type="entry name" value="RT_dom"/>
</dbReference>
<dbReference type="PANTHER" id="PTHR37984:SF5">
    <property type="entry name" value="PROTEIN NYNRIN-LIKE"/>
    <property type="match status" value="1"/>
</dbReference>
<reference evidence="2" key="1">
    <citation type="journal article" date="2013" name="Genome Biol.">
        <title>Reference genomes and transcriptomes of Nicotiana sylvestris and Nicotiana tomentosiformis.</title>
        <authorList>
            <person name="Sierro N."/>
            <person name="Battey J.N."/>
            <person name="Ouadi S."/>
            <person name="Bovet L."/>
            <person name="Goepfert S."/>
            <person name="Bakaher N."/>
            <person name="Peitsch M.C."/>
            <person name="Ivanov N.V."/>
        </authorList>
    </citation>
    <scope>NUCLEOTIDE SEQUENCE [LARGE SCALE GENOMIC DNA]</scope>
</reference>
<dbReference type="AlphaFoldDB" id="A0A1U7V9Y0"/>
<dbReference type="RefSeq" id="XP_009758645.1">
    <property type="nucleotide sequence ID" value="XM_009760343.1"/>
</dbReference>
<evidence type="ECO:0000259" key="1">
    <source>
        <dbReference type="PROSITE" id="PS50878"/>
    </source>
</evidence>
<sequence length="270" mass="31340">MTAIFHYMMHQETEVYVDDVIIQSIKQEDHVRDLRKLFEHLRRYDLKLNLAKCAFGVSSGKLLGFIVSRRGIELDQTKIESTRYLPPPKSKKKVMSLLGDRITSEELHPMPAPWMFVAWGHGCYWANRAESFKRYIFILIAIDYFKKWVKAVTFKVVTKKVVVDFVDSNIICRFGIPKTIITDNAANMNSHLMREGSRQWHEKLPFAILGYHTTIRTSVGATPYLLVYGTEGVIPVEVEILSLRITVEAEIEDDEWVKTRLEQLTMIDEK</sequence>
<evidence type="ECO:0000313" key="2">
    <source>
        <dbReference type="Proteomes" id="UP000189701"/>
    </source>
</evidence>
<name>A0A1U7V9Y0_NICSY</name>
<evidence type="ECO:0000313" key="3">
    <source>
        <dbReference type="RefSeq" id="XP_009758645.1"/>
    </source>
</evidence>
<dbReference type="InterPro" id="IPR043128">
    <property type="entry name" value="Rev_trsase/Diguanyl_cyclase"/>
</dbReference>
<proteinExistence type="predicted"/>
<dbReference type="PROSITE" id="PS50878">
    <property type="entry name" value="RT_POL"/>
    <property type="match status" value="1"/>
</dbReference>
<reference evidence="3" key="2">
    <citation type="submission" date="2025-08" db="UniProtKB">
        <authorList>
            <consortium name="RefSeq"/>
        </authorList>
    </citation>
    <scope>IDENTIFICATION</scope>
    <source>
        <tissue evidence="3">Leaf</tissue>
    </source>
</reference>
<dbReference type="SUPFAM" id="SSF53098">
    <property type="entry name" value="Ribonuclease H-like"/>
    <property type="match status" value="1"/>
</dbReference>
<dbReference type="Gene3D" id="3.30.420.10">
    <property type="entry name" value="Ribonuclease H-like superfamily/Ribonuclease H"/>
    <property type="match status" value="2"/>
</dbReference>
<dbReference type="InterPro" id="IPR012337">
    <property type="entry name" value="RNaseH-like_sf"/>
</dbReference>
<dbReference type="InterPro" id="IPR036397">
    <property type="entry name" value="RNaseH_sf"/>
</dbReference>
<dbReference type="InterPro" id="IPR043502">
    <property type="entry name" value="DNA/RNA_pol_sf"/>
</dbReference>
<dbReference type="GO" id="GO:0003676">
    <property type="term" value="F:nucleic acid binding"/>
    <property type="evidence" value="ECO:0007669"/>
    <property type="project" value="InterPro"/>
</dbReference>
<organism evidence="2 3">
    <name type="scientific">Nicotiana sylvestris</name>
    <name type="common">Wood tobacco</name>
    <name type="synonym">South American tobacco</name>
    <dbReference type="NCBI Taxonomy" id="4096"/>
    <lineage>
        <taxon>Eukaryota</taxon>
        <taxon>Viridiplantae</taxon>
        <taxon>Streptophyta</taxon>
        <taxon>Embryophyta</taxon>
        <taxon>Tracheophyta</taxon>
        <taxon>Spermatophyta</taxon>
        <taxon>Magnoliopsida</taxon>
        <taxon>eudicotyledons</taxon>
        <taxon>Gunneridae</taxon>
        <taxon>Pentapetalae</taxon>
        <taxon>asterids</taxon>
        <taxon>lamiids</taxon>
        <taxon>Solanales</taxon>
        <taxon>Solanaceae</taxon>
        <taxon>Nicotianoideae</taxon>
        <taxon>Nicotianeae</taxon>
        <taxon>Nicotiana</taxon>
    </lineage>
</organism>
<feature type="domain" description="Reverse transcriptase" evidence="1">
    <location>
        <begin position="1"/>
        <end position="67"/>
    </location>
</feature>
<gene>
    <name evidence="3" type="primary">LOC104211305</name>
</gene>
<dbReference type="Gene3D" id="3.30.70.270">
    <property type="match status" value="1"/>
</dbReference>
<dbReference type="PANTHER" id="PTHR37984">
    <property type="entry name" value="PROTEIN CBG26694"/>
    <property type="match status" value="1"/>
</dbReference>
<dbReference type="InterPro" id="IPR050951">
    <property type="entry name" value="Retrovirus_Pol_polyprotein"/>
</dbReference>
<dbReference type="Pfam" id="PF00078">
    <property type="entry name" value="RVT_1"/>
    <property type="match status" value="1"/>
</dbReference>
<accession>A0A1U7V9Y0</accession>
<keyword evidence="2" id="KW-1185">Reference proteome</keyword>
<dbReference type="SUPFAM" id="SSF56672">
    <property type="entry name" value="DNA/RNA polymerases"/>
    <property type="match status" value="1"/>
</dbReference>
<protein>
    <submittedName>
        <fullName evidence="3">Uncharacterized protein LOC104211305</fullName>
    </submittedName>
</protein>